<protein>
    <submittedName>
        <fullName evidence="7">Iron uptake system protein EfeO</fullName>
    </submittedName>
</protein>
<feature type="signal peptide" evidence="4">
    <location>
        <begin position="1"/>
        <end position="25"/>
    </location>
</feature>
<dbReference type="NCBIfam" id="NF041757">
    <property type="entry name" value="EfeO"/>
    <property type="match status" value="1"/>
</dbReference>
<evidence type="ECO:0000313" key="7">
    <source>
        <dbReference type="EMBL" id="MFC3687822.1"/>
    </source>
</evidence>
<dbReference type="PANTHER" id="PTHR39192:SF1">
    <property type="entry name" value="IRON UPTAKE SYSTEM COMPONENT EFEO"/>
    <property type="match status" value="1"/>
</dbReference>
<dbReference type="Pfam" id="PF13473">
    <property type="entry name" value="Cupredoxin_1"/>
    <property type="match status" value="1"/>
</dbReference>
<feature type="chain" id="PRO_5047224511" evidence="4">
    <location>
        <begin position="26"/>
        <end position="404"/>
    </location>
</feature>
<evidence type="ECO:0000256" key="1">
    <source>
        <dbReference type="ARBA" id="ARBA00004418"/>
    </source>
</evidence>
<feature type="domain" description="EfeO-type cupredoxin-like" evidence="6">
    <location>
        <begin position="33"/>
        <end position="136"/>
    </location>
</feature>
<sequence>MNARPTAVRPALLRPVLLRPAARRAAAVPAALSLVLLAGCTDNSEGTGAGALAVDATDSSCEVSETEAPSGTLRFAVTNTGDEVTEFYLLAEDGLRIVGEVENIAPGLSRDLVVATPPGEYFTACKPGMVGDGIRAAFTVTDSGADLAPTGDEAVLVEEASTAYAAYVRDQTEQLLAKTQQFRDLYVAGSDDEARALYPDARLHWERIETVAESFGDLDPSMDAREADLAPGDEFTGWHRLEKDLWPAEAEAGYVGLDTAGRTEMADRLVADTQELYDRTRDMTFTADQIGNGSKGLLDEVATGKVTGEEEFFSHTDLWDFQGNVDGARVGFEGLEPLLRTKDEALADEIATRFDELQVLLDAQRSGDGYVLYTELDEAEVRGLSDAVNALSEPLSRLTSAVLA</sequence>
<organism evidence="7 8">
    <name type="scientific">Aquipuribacter hungaricus</name>
    <dbReference type="NCBI Taxonomy" id="545624"/>
    <lineage>
        <taxon>Bacteria</taxon>
        <taxon>Bacillati</taxon>
        <taxon>Actinomycetota</taxon>
        <taxon>Actinomycetes</taxon>
        <taxon>Micrococcales</taxon>
        <taxon>Intrasporangiaceae</taxon>
        <taxon>Aquipuribacter</taxon>
    </lineage>
</organism>
<evidence type="ECO:0000259" key="5">
    <source>
        <dbReference type="Pfam" id="PF09375"/>
    </source>
</evidence>
<evidence type="ECO:0000256" key="4">
    <source>
        <dbReference type="SAM" id="SignalP"/>
    </source>
</evidence>
<evidence type="ECO:0000256" key="2">
    <source>
        <dbReference type="ARBA" id="ARBA00005989"/>
    </source>
</evidence>
<dbReference type="InterPro" id="IPR053377">
    <property type="entry name" value="Iron_uptake_EfeM/EfeO"/>
</dbReference>
<name>A0ABV7WFW6_9MICO</name>
<dbReference type="InterPro" id="IPR038352">
    <property type="entry name" value="Imelysin_sf"/>
</dbReference>
<keyword evidence="8" id="KW-1185">Reference proteome</keyword>
<feature type="domain" description="Imelysin-like" evidence="5">
    <location>
        <begin position="161"/>
        <end position="398"/>
    </location>
</feature>
<evidence type="ECO:0000256" key="3">
    <source>
        <dbReference type="ARBA" id="ARBA00022729"/>
    </source>
</evidence>
<proteinExistence type="inferred from homology"/>
<gene>
    <name evidence="7" type="primary">efeO</name>
    <name evidence="7" type="ORF">ACFOLH_05635</name>
</gene>
<dbReference type="RefSeq" id="WP_376983843.1">
    <property type="nucleotide sequence ID" value="NZ_JBBEOI010000013.1"/>
</dbReference>
<comment type="similarity">
    <text evidence="2">Belongs to the EfeM/EfeO family.</text>
</comment>
<keyword evidence="3 4" id="KW-0732">Signal</keyword>
<dbReference type="InterPro" id="IPR050894">
    <property type="entry name" value="EfeM/EfeO_iron_uptake"/>
</dbReference>
<dbReference type="Gene3D" id="1.20.1420.20">
    <property type="entry name" value="M75 peptidase, HXXE motif"/>
    <property type="match status" value="1"/>
</dbReference>
<dbReference type="Pfam" id="PF09375">
    <property type="entry name" value="Peptidase_M75"/>
    <property type="match status" value="1"/>
</dbReference>
<dbReference type="PANTHER" id="PTHR39192">
    <property type="entry name" value="IRON UPTAKE SYSTEM COMPONENT EFEO"/>
    <property type="match status" value="1"/>
</dbReference>
<dbReference type="InterPro" id="IPR018976">
    <property type="entry name" value="Imelysin-like"/>
</dbReference>
<comment type="subcellular location">
    <subcellularLocation>
        <location evidence="1">Periplasm</location>
    </subcellularLocation>
</comment>
<dbReference type="Proteomes" id="UP001595685">
    <property type="component" value="Unassembled WGS sequence"/>
</dbReference>
<dbReference type="EMBL" id="JBHRWW010000003">
    <property type="protein sequence ID" value="MFC3687822.1"/>
    <property type="molecule type" value="Genomic_DNA"/>
</dbReference>
<comment type="caution">
    <text evidence="7">The sequence shown here is derived from an EMBL/GenBank/DDBJ whole genome shotgun (WGS) entry which is preliminary data.</text>
</comment>
<accession>A0ABV7WFW6</accession>
<evidence type="ECO:0000259" key="6">
    <source>
        <dbReference type="Pfam" id="PF13473"/>
    </source>
</evidence>
<reference evidence="8" key="1">
    <citation type="journal article" date="2019" name="Int. J. Syst. Evol. Microbiol.">
        <title>The Global Catalogue of Microorganisms (GCM) 10K type strain sequencing project: providing services to taxonomists for standard genome sequencing and annotation.</title>
        <authorList>
            <consortium name="The Broad Institute Genomics Platform"/>
            <consortium name="The Broad Institute Genome Sequencing Center for Infectious Disease"/>
            <person name="Wu L."/>
            <person name="Ma J."/>
        </authorList>
    </citation>
    <scope>NUCLEOTIDE SEQUENCE [LARGE SCALE GENOMIC DNA]</scope>
    <source>
        <strain evidence="8">NCAIM B.02333</strain>
    </source>
</reference>
<dbReference type="CDD" id="cd14656">
    <property type="entry name" value="Imelysin-like_EfeO"/>
    <property type="match status" value="1"/>
</dbReference>
<dbReference type="InterPro" id="IPR028096">
    <property type="entry name" value="EfeO_Cupredoxin"/>
</dbReference>
<dbReference type="InterPro" id="IPR034981">
    <property type="entry name" value="Imelysin-like_EfeO/Algp7"/>
</dbReference>
<evidence type="ECO:0000313" key="8">
    <source>
        <dbReference type="Proteomes" id="UP001595685"/>
    </source>
</evidence>